<evidence type="ECO:0000313" key="2">
    <source>
        <dbReference type="EMBL" id="PZP22296.1"/>
    </source>
</evidence>
<gene>
    <name evidence="2" type="ORF">DI599_15985</name>
</gene>
<evidence type="ECO:0000256" key="1">
    <source>
        <dbReference type="SAM" id="MobiDB-lite"/>
    </source>
</evidence>
<accession>A0A2W5EQE6</accession>
<comment type="caution">
    <text evidence="2">The sequence shown here is derived from an EMBL/GenBank/DDBJ whole genome shotgun (WGS) entry which is preliminary data.</text>
</comment>
<sequence length="64" mass="7239">MQRQRRAAEAAAGPRRRGVQPVPGRCPRALREPDQRCAERQRRGAGTARRRLIRTQECCPCSAI</sequence>
<protein>
    <submittedName>
        <fullName evidence="2">Uncharacterized protein</fullName>
    </submittedName>
</protein>
<feature type="compositionally biased region" description="Low complexity" evidence="1">
    <location>
        <begin position="9"/>
        <end position="27"/>
    </location>
</feature>
<dbReference type="AlphaFoldDB" id="A0A2W5EQE6"/>
<reference evidence="2 3" key="1">
    <citation type="submission" date="2017-08" db="EMBL/GenBank/DDBJ databases">
        <title>Infants hospitalized years apart are colonized by the same room-sourced microbial strains.</title>
        <authorList>
            <person name="Brooks B."/>
            <person name="Olm M.R."/>
            <person name="Firek B.A."/>
            <person name="Baker R."/>
            <person name="Thomas B.C."/>
            <person name="Morowitz M.J."/>
            <person name="Banfield J.F."/>
        </authorList>
    </citation>
    <scope>NUCLEOTIDE SEQUENCE [LARGE SCALE GENOMIC DNA]</scope>
    <source>
        <strain evidence="2">S2_009_000_R2_77</strain>
    </source>
</reference>
<feature type="region of interest" description="Disordered" evidence="1">
    <location>
        <begin position="1"/>
        <end position="29"/>
    </location>
</feature>
<organism evidence="2 3">
    <name type="scientific">Pseudomonas kuykendallii</name>
    <dbReference type="NCBI Taxonomy" id="1007099"/>
    <lineage>
        <taxon>Bacteria</taxon>
        <taxon>Pseudomonadati</taxon>
        <taxon>Pseudomonadota</taxon>
        <taxon>Gammaproteobacteria</taxon>
        <taxon>Pseudomonadales</taxon>
        <taxon>Pseudomonadaceae</taxon>
        <taxon>Pseudomonas</taxon>
    </lineage>
</organism>
<proteinExistence type="predicted"/>
<dbReference type="EMBL" id="QFOH01000020">
    <property type="protein sequence ID" value="PZP22296.1"/>
    <property type="molecule type" value="Genomic_DNA"/>
</dbReference>
<evidence type="ECO:0000313" key="3">
    <source>
        <dbReference type="Proteomes" id="UP000249198"/>
    </source>
</evidence>
<name>A0A2W5EQE6_9PSED</name>
<dbReference type="Proteomes" id="UP000249198">
    <property type="component" value="Unassembled WGS sequence"/>
</dbReference>